<protein>
    <submittedName>
        <fullName evidence="1">Uncharacterized protein</fullName>
    </submittedName>
</protein>
<dbReference type="Proteomes" id="UP000006038">
    <property type="component" value="Chromosome 1"/>
</dbReference>
<proteinExistence type="predicted"/>
<keyword evidence="2" id="KW-1185">Reference proteome</keyword>
<dbReference type="EnsemblPlants" id="OB01G42220.1">
    <property type="protein sequence ID" value="OB01G42220.1"/>
    <property type="gene ID" value="OB01G42220"/>
</dbReference>
<dbReference type="eggNOG" id="ENOG502R5WQ">
    <property type="taxonomic scope" value="Eukaryota"/>
</dbReference>
<sequence>MPHDVCVNRAVERSSGALELLRDAREVLPLVEGVLQLHLRRPPRAVGGEGAGAVRAATLNFVHVKHLGTKGIPDRDEHHAVVSQLEQHLRCSLLTTALSPGAEEDASGLACKALLPPEATGCIKECFHLCSHHAKPCREPK</sequence>
<dbReference type="Gramene" id="OB01G42220.1">
    <property type="protein sequence ID" value="OB01G42220.1"/>
    <property type="gene ID" value="OB01G42220"/>
</dbReference>
<organism evidence="1">
    <name type="scientific">Oryza brachyantha</name>
    <name type="common">malo sina</name>
    <dbReference type="NCBI Taxonomy" id="4533"/>
    <lineage>
        <taxon>Eukaryota</taxon>
        <taxon>Viridiplantae</taxon>
        <taxon>Streptophyta</taxon>
        <taxon>Embryophyta</taxon>
        <taxon>Tracheophyta</taxon>
        <taxon>Spermatophyta</taxon>
        <taxon>Magnoliopsida</taxon>
        <taxon>Liliopsida</taxon>
        <taxon>Poales</taxon>
        <taxon>Poaceae</taxon>
        <taxon>BOP clade</taxon>
        <taxon>Oryzoideae</taxon>
        <taxon>Oryzeae</taxon>
        <taxon>Oryzinae</taxon>
        <taxon>Oryza</taxon>
    </lineage>
</organism>
<accession>J3L4R6</accession>
<evidence type="ECO:0000313" key="1">
    <source>
        <dbReference type="EnsemblPlants" id="OB01G42220.1"/>
    </source>
</evidence>
<name>J3L4R6_ORYBR</name>
<reference evidence="1" key="2">
    <citation type="submission" date="2013-04" db="UniProtKB">
        <authorList>
            <consortium name="EnsemblPlants"/>
        </authorList>
    </citation>
    <scope>IDENTIFICATION</scope>
</reference>
<dbReference type="HOGENOM" id="CLU_129550_0_0_1"/>
<evidence type="ECO:0000313" key="2">
    <source>
        <dbReference type="Proteomes" id="UP000006038"/>
    </source>
</evidence>
<dbReference type="AlphaFoldDB" id="J3L4R6"/>
<reference evidence="1" key="1">
    <citation type="journal article" date="2013" name="Nat. Commun.">
        <title>Whole-genome sequencing of Oryza brachyantha reveals mechanisms underlying Oryza genome evolution.</title>
        <authorList>
            <person name="Chen J."/>
            <person name="Huang Q."/>
            <person name="Gao D."/>
            <person name="Wang J."/>
            <person name="Lang Y."/>
            <person name="Liu T."/>
            <person name="Li B."/>
            <person name="Bai Z."/>
            <person name="Luis Goicoechea J."/>
            <person name="Liang C."/>
            <person name="Chen C."/>
            <person name="Zhang W."/>
            <person name="Sun S."/>
            <person name="Liao Y."/>
            <person name="Zhang X."/>
            <person name="Yang L."/>
            <person name="Song C."/>
            <person name="Wang M."/>
            <person name="Shi J."/>
            <person name="Liu G."/>
            <person name="Liu J."/>
            <person name="Zhou H."/>
            <person name="Zhou W."/>
            <person name="Yu Q."/>
            <person name="An N."/>
            <person name="Chen Y."/>
            <person name="Cai Q."/>
            <person name="Wang B."/>
            <person name="Liu B."/>
            <person name="Min J."/>
            <person name="Huang Y."/>
            <person name="Wu H."/>
            <person name="Li Z."/>
            <person name="Zhang Y."/>
            <person name="Yin Y."/>
            <person name="Song W."/>
            <person name="Jiang J."/>
            <person name="Jackson S.A."/>
            <person name="Wing R.A."/>
            <person name="Wang J."/>
            <person name="Chen M."/>
        </authorList>
    </citation>
    <scope>NUCLEOTIDE SEQUENCE [LARGE SCALE GENOMIC DNA]</scope>
    <source>
        <strain evidence="1">cv. IRGC 101232</strain>
    </source>
</reference>